<dbReference type="InterPro" id="IPR027417">
    <property type="entry name" value="P-loop_NTPase"/>
</dbReference>
<dbReference type="Gene3D" id="1.20.1560.10">
    <property type="entry name" value="ABC transporter type 1, transmembrane domain"/>
    <property type="match status" value="1"/>
</dbReference>
<dbReference type="InterPro" id="IPR036640">
    <property type="entry name" value="ABC1_TM_sf"/>
</dbReference>
<evidence type="ECO:0000256" key="7">
    <source>
        <dbReference type="ARBA" id="ARBA00022840"/>
    </source>
</evidence>
<dbReference type="FunFam" id="3.40.50.300:FF:000299">
    <property type="entry name" value="ABC transporter ATP-binding protein/permease"/>
    <property type="match status" value="1"/>
</dbReference>
<evidence type="ECO:0000256" key="6">
    <source>
        <dbReference type="ARBA" id="ARBA00022801"/>
    </source>
</evidence>
<dbReference type="InterPro" id="IPR003593">
    <property type="entry name" value="AAA+_ATPase"/>
</dbReference>
<evidence type="ECO:0000256" key="3">
    <source>
        <dbReference type="ARBA" id="ARBA00022475"/>
    </source>
</evidence>
<protein>
    <submittedName>
        <fullName evidence="14">ATP-binding cassette subfamily B protein</fullName>
    </submittedName>
</protein>
<comment type="subcellular location">
    <subcellularLocation>
        <location evidence="1">Cell membrane</location>
        <topology evidence="1">Multi-pass membrane protein</topology>
    </subcellularLocation>
</comment>
<evidence type="ECO:0000313" key="15">
    <source>
        <dbReference type="Proteomes" id="UP000240971"/>
    </source>
</evidence>
<dbReference type="InterPro" id="IPR011527">
    <property type="entry name" value="ABC1_TM_dom"/>
</dbReference>
<keyword evidence="5" id="KW-0547">Nucleotide-binding</keyword>
<dbReference type="GO" id="GO:0005886">
    <property type="term" value="C:plasma membrane"/>
    <property type="evidence" value="ECO:0007669"/>
    <property type="project" value="UniProtKB-SubCell"/>
</dbReference>
<feature type="domain" description="Peptidase C39" evidence="13">
    <location>
        <begin position="9"/>
        <end position="129"/>
    </location>
</feature>
<keyword evidence="7 14" id="KW-0067">ATP-binding</keyword>
<gene>
    <name evidence="14" type="ORF">CLV51_101805</name>
</gene>
<evidence type="ECO:0000256" key="8">
    <source>
        <dbReference type="ARBA" id="ARBA00022989"/>
    </source>
</evidence>
<dbReference type="InterPro" id="IPR005074">
    <property type="entry name" value="Peptidase_C39"/>
</dbReference>
<dbReference type="EMBL" id="PYAW01000001">
    <property type="protein sequence ID" value="PSL49472.1"/>
    <property type="molecule type" value="Genomic_DNA"/>
</dbReference>
<dbReference type="OrthoDB" id="9760358at2"/>
<dbReference type="InterPro" id="IPR017871">
    <property type="entry name" value="ABC_transporter-like_CS"/>
</dbReference>
<evidence type="ECO:0000256" key="9">
    <source>
        <dbReference type="ARBA" id="ARBA00023136"/>
    </source>
</evidence>
<dbReference type="PROSITE" id="PS00211">
    <property type="entry name" value="ABC_TRANSPORTER_1"/>
    <property type="match status" value="1"/>
</dbReference>
<dbReference type="PROSITE" id="PS50893">
    <property type="entry name" value="ABC_TRANSPORTER_2"/>
    <property type="match status" value="1"/>
</dbReference>
<dbReference type="CDD" id="cd02418">
    <property type="entry name" value="Peptidase_C39B"/>
    <property type="match status" value="1"/>
</dbReference>
<dbReference type="Pfam" id="PF00664">
    <property type="entry name" value="ABC_membrane"/>
    <property type="match status" value="1"/>
</dbReference>
<evidence type="ECO:0000256" key="4">
    <source>
        <dbReference type="ARBA" id="ARBA00022692"/>
    </source>
</evidence>
<dbReference type="PROSITE" id="PS50990">
    <property type="entry name" value="PEPTIDASE_C39"/>
    <property type="match status" value="1"/>
</dbReference>
<reference evidence="14 15" key="1">
    <citation type="submission" date="2018-03" db="EMBL/GenBank/DDBJ databases">
        <title>Genomic Encyclopedia of Archaeal and Bacterial Type Strains, Phase II (KMG-II): from individual species to whole genera.</title>
        <authorList>
            <person name="Goeker M."/>
        </authorList>
    </citation>
    <scope>NUCLEOTIDE SEQUENCE [LARGE SCALE GENOMIC DNA]</scope>
    <source>
        <strain evidence="14 15">DSM 24859</strain>
    </source>
</reference>
<dbReference type="SMART" id="SM00382">
    <property type="entry name" value="AAA"/>
    <property type="match status" value="1"/>
</dbReference>
<keyword evidence="4 10" id="KW-0812">Transmembrane</keyword>
<proteinExistence type="predicted"/>
<dbReference type="Gene3D" id="3.40.50.300">
    <property type="entry name" value="P-loop containing nucleotide triphosphate hydrolases"/>
    <property type="match status" value="1"/>
</dbReference>
<keyword evidence="6" id="KW-0378">Hydrolase</keyword>
<dbReference type="InterPro" id="IPR003439">
    <property type="entry name" value="ABC_transporter-like_ATP-bd"/>
</dbReference>
<evidence type="ECO:0000256" key="1">
    <source>
        <dbReference type="ARBA" id="ARBA00004651"/>
    </source>
</evidence>
<feature type="transmembrane region" description="Helical" evidence="10">
    <location>
        <begin position="282"/>
        <end position="305"/>
    </location>
</feature>
<keyword evidence="9 10" id="KW-0472">Membrane</keyword>
<evidence type="ECO:0000259" key="12">
    <source>
        <dbReference type="PROSITE" id="PS50929"/>
    </source>
</evidence>
<dbReference type="PANTHER" id="PTHR43394:SF1">
    <property type="entry name" value="ATP-BINDING CASSETTE SUB-FAMILY B MEMBER 10, MITOCHONDRIAL"/>
    <property type="match status" value="1"/>
</dbReference>
<evidence type="ECO:0000256" key="2">
    <source>
        <dbReference type="ARBA" id="ARBA00022448"/>
    </source>
</evidence>
<dbReference type="RefSeq" id="WP_106526703.1">
    <property type="nucleotide sequence ID" value="NZ_PYAW01000001.1"/>
</dbReference>
<feature type="transmembrane region" description="Helical" evidence="10">
    <location>
        <begin position="205"/>
        <end position="226"/>
    </location>
</feature>
<feature type="domain" description="ABC transporter" evidence="11">
    <location>
        <begin position="488"/>
        <end position="725"/>
    </location>
</feature>
<comment type="caution">
    <text evidence="14">The sequence shown here is derived from an EMBL/GenBank/DDBJ whole genome shotgun (WGS) entry which is preliminary data.</text>
</comment>
<dbReference type="SUPFAM" id="SSF90123">
    <property type="entry name" value="ABC transporter transmembrane region"/>
    <property type="match status" value="1"/>
</dbReference>
<evidence type="ECO:0000256" key="5">
    <source>
        <dbReference type="ARBA" id="ARBA00022741"/>
    </source>
</evidence>
<keyword evidence="3" id="KW-1003">Cell membrane</keyword>
<evidence type="ECO:0000259" key="13">
    <source>
        <dbReference type="PROSITE" id="PS50990"/>
    </source>
</evidence>
<organism evidence="14 15">
    <name type="scientific">Chitinophaga niastensis</name>
    <dbReference type="NCBI Taxonomy" id="536980"/>
    <lineage>
        <taxon>Bacteria</taxon>
        <taxon>Pseudomonadati</taxon>
        <taxon>Bacteroidota</taxon>
        <taxon>Chitinophagia</taxon>
        <taxon>Chitinophagales</taxon>
        <taxon>Chitinophagaceae</taxon>
        <taxon>Chitinophaga</taxon>
    </lineage>
</organism>
<dbReference type="Pfam" id="PF00005">
    <property type="entry name" value="ABC_tran"/>
    <property type="match status" value="1"/>
</dbReference>
<dbReference type="GO" id="GO:0005524">
    <property type="term" value="F:ATP binding"/>
    <property type="evidence" value="ECO:0007669"/>
    <property type="project" value="UniProtKB-KW"/>
</dbReference>
<dbReference type="InterPro" id="IPR039421">
    <property type="entry name" value="Type_1_exporter"/>
</dbReference>
<evidence type="ECO:0000256" key="10">
    <source>
        <dbReference type="SAM" id="Phobius"/>
    </source>
</evidence>
<dbReference type="Pfam" id="PF03412">
    <property type="entry name" value="Peptidase_C39"/>
    <property type="match status" value="1"/>
</dbReference>
<sequence>MAIFPHYKQHDMMDCGPTCLQIISKHYGKVLNIERIRKLSDIGKTGVSLLGISRAAEALGIRAQGGRISFESIAGKSVLPCIVHWRRNHFVVVYKISRNKVYVSDPASGLIKYTQEEFIENWAYAWQGNKAMGVILHLNPTPTFYQQEDDIPVKGMGLQYLWEHVWHYKKLLLQIGIGLVAASVIQLIFPFLTKGIIDVGIQNKSLHFIYLMLIGQLLLSAGQFFIDLLRGWVLLHITSRINIMVLSDFLHKLMRLPLSFFDTKLTGDLLQRIEDHKRIENLLTGNTINTLFSLITLVVFSGLMLHYSLDIFIVFVIGSALYLGWLLIFLRKRKKLDFKRFEARAQNHSKTLQIINGIHEINLNDNGTQKIWEWERLQAKLFNQNIKSLTLNQNQSLGALFINQAKDILIVFLAAKAVLEGRVSVGEMMAMQFIVGQMNGPVMQMAGFLQTLQDAKISMERLGQIHSLQDEEMPEMHQQHHLPSTRSIALNEVSFAYPGAGNQQILKDISFTIAEGHTTAIVGASGSGKTTLLKLLLKMYPPVEGTIQIGNSTDFRGISPKFWRRQCGIVMQEGFIFSDTIAGNIIMGDEQPDIARLEHALAIANLTQFVNDLPLGLNTKIGAEGKGISGGQKQRILIARVVYKNPEYIFLDEATSALDANNEKMIIQQLNDFCKGKTVVVVAHRLSTVRNADNIIVLHKGEIIEQGSHNELVQLRGYYYDLIKNQLELGS</sequence>
<evidence type="ECO:0000313" key="14">
    <source>
        <dbReference type="EMBL" id="PSL49472.1"/>
    </source>
</evidence>
<feature type="transmembrane region" description="Helical" evidence="10">
    <location>
        <begin position="171"/>
        <end position="193"/>
    </location>
</feature>
<dbReference type="AlphaFoldDB" id="A0A2P8HTE8"/>
<dbReference type="PROSITE" id="PS50929">
    <property type="entry name" value="ABC_TM1F"/>
    <property type="match status" value="1"/>
</dbReference>
<keyword evidence="15" id="KW-1185">Reference proteome</keyword>
<evidence type="ECO:0000259" key="11">
    <source>
        <dbReference type="PROSITE" id="PS50893"/>
    </source>
</evidence>
<dbReference type="GO" id="GO:0016887">
    <property type="term" value="F:ATP hydrolysis activity"/>
    <property type="evidence" value="ECO:0007669"/>
    <property type="project" value="InterPro"/>
</dbReference>
<dbReference type="GO" id="GO:0015421">
    <property type="term" value="F:ABC-type oligopeptide transporter activity"/>
    <property type="evidence" value="ECO:0007669"/>
    <property type="project" value="TreeGrafter"/>
</dbReference>
<feature type="transmembrane region" description="Helical" evidence="10">
    <location>
        <begin position="311"/>
        <end position="330"/>
    </location>
</feature>
<dbReference type="Gene3D" id="3.90.70.10">
    <property type="entry name" value="Cysteine proteinases"/>
    <property type="match status" value="1"/>
</dbReference>
<keyword evidence="2" id="KW-0813">Transport</keyword>
<keyword evidence="8 10" id="KW-1133">Transmembrane helix</keyword>
<feature type="domain" description="ABC transmembrane type-1" evidence="12">
    <location>
        <begin position="175"/>
        <end position="454"/>
    </location>
</feature>
<name>A0A2P8HTE8_CHINA</name>
<accession>A0A2P8HTE8</accession>
<dbReference type="PANTHER" id="PTHR43394">
    <property type="entry name" value="ATP-DEPENDENT PERMEASE MDL1, MITOCHONDRIAL"/>
    <property type="match status" value="1"/>
</dbReference>
<dbReference type="SUPFAM" id="SSF52540">
    <property type="entry name" value="P-loop containing nucleoside triphosphate hydrolases"/>
    <property type="match status" value="1"/>
</dbReference>
<dbReference type="Proteomes" id="UP000240971">
    <property type="component" value="Unassembled WGS sequence"/>
</dbReference>
<dbReference type="CDD" id="cd18571">
    <property type="entry name" value="ABC_6TM_peptidase_like"/>
    <property type="match status" value="1"/>
</dbReference>
<dbReference type="GO" id="GO:0008233">
    <property type="term" value="F:peptidase activity"/>
    <property type="evidence" value="ECO:0007669"/>
    <property type="project" value="InterPro"/>
</dbReference>
<dbReference type="GO" id="GO:0006508">
    <property type="term" value="P:proteolysis"/>
    <property type="evidence" value="ECO:0007669"/>
    <property type="project" value="InterPro"/>
</dbReference>